<dbReference type="InterPro" id="IPR003653">
    <property type="entry name" value="Peptidase_C48_C"/>
</dbReference>
<dbReference type="PROSITE" id="PS50600">
    <property type="entry name" value="ULP_PROTEASE"/>
    <property type="match status" value="1"/>
</dbReference>
<evidence type="ECO:0000256" key="5">
    <source>
        <dbReference type="SAM" id="MobiDB-lite"/>
    </source>
</evidence>
<name>A0A2H5QNJ2_CITUN</name>
<dbReference type="AlphaFoldDB" id="A0A2H5QNJ2"/>
<dbReference type="EMBL" id="BDQV01000550">
    <property type="protein sequence ID" value="GAY66192.1"/>
    <property type="molecule type" value="Genomic_DNA"/>
</dbReference>
<feature type="region of interest" description="Disordered" evidence="5">
    <location>
        <begin position="1"/>
        <end position="27"/>
    </location>
</feature>
<sequence>MQMERKDDGGLHKSIKRNGEGEANFRNCNHEKELTKLNEKMDGMTFNLAAVRYELGELKRNNLDTYALVQKMYSVVEALEHNITHMQSHPWKEKMNSYSKDVQNSKNESSGQNFVGKGDEFGVKIAEIKDKIEDTCDENLSLKNLFAYRKLKENQIFHNVVKKIISCYAEYLTRKESLKQDYETRNWFLPTLFGQIVANVSGVSTIDRSDIEISIYVPLYDGLAKHWYLAIMNIKDKTADIWDSLPNSEIEPNHRQEIVKQNLHALDLVLFRDIAFNFPSDWYFADFDILYPNNVPIQPNGNDCGLYVMKFMETPCELLFPTYKSLPNVDWSILAVVEDRNN</sequence>
<evidence type="ECO:0000256" key="2">
    <source>
        <dbReference type="ARBA" id="ARBA00022670"/>
    </source>
</evidence>
<dbReference type="Gene3D" id="3.40.395.10">
    <property type="entry name" value="Adenoviral Proteinase, Chain A"/>
    <property type="match status" value="1"/>
</dbReference>
<evidence type="ECO:0000259" key="6">
    <source>
        <dbReference type="PROSITE" id="PS50600"/>
    </source>
</evidence>
<comment type="caution">
    <text evidence="7">The sequence shown here is derived from an EMBL/GenBank/DDBJ whole genome shotgun (WGS) entry which is preliminary data.</text>
</comment>
<evidence type="ECO:0000256" key="4">
    <source>
        <dbReference type="ARBA" id="ARBA00022807"/>
    </source>
</evidence>
<dbReference type="GO" id="GO:0016926">
    <property type="term" value="P:protein desumoylation"/>
    <property type="evidence" value="ECO:0007669"/>
    <property type="project" value="TreeGrafter"/>
</dbReference>
<evidence type="ECO:0000313" key="8">
    <source>
        <dbReference type="Proteomes" id="UP000236630"/>
    </source>
</evidence>
<dbReference type="Proteomes" id="UP000236630">
    <property type="component" value="Unassembled WGS sequence"/>
</dbReference>
<keyword evidence="3" id="KW-0378">Hydrolase</keyword>
<proteinExistence type="inferred from homology"/>
<gene>
    <name evidence="7" type="ORF">CUMW_246780</name>
</gene>
<dbReference type="SUPFAM" id="SSF54001">
    <property type="entry name" value="Cysteine proteinases"/>
    <property type="match status" value="1"/>
</dbReference>
<feature type="domain" description="Ubiquitin-like protease family profile" evidence="6">
    <location>
        <begin position="138"/>
        <end position="315"/>
    </location>
</feature>
<dbReference type="PANTHER" id="PTHR12606">
    <property type="entry name" value="SENTRIN/SUMO-SPECIFIC PROTEASE"/>
    <property type="match status" value="1"/>
</dbReference>
<evidence type="ECO:0000256" key="1">
    <source>
        <dbReference type="ARBA" id="ARBA00005234"/>
    </source>
</evidence>
<dbReference type="GO" id="GO:0016929">
    <property type="term" value="F:deSUMOylase activity"/>
    <property type="evidence" value="ECO:0007669"/>
    <property type="project" value="TreeGrafter"/>
</dbReference>
<dbReference type="GO" id="GO:0006508">
    <property type="term" value="P:proteolysis"/>
    <property type="evidence" value="ECO:0007669"/>
    <property type="project" value="UniProtKB-KW"/>
</dbReference>
<dbReference type="Pfam" id="PF02902">
    <property type="entry name" value="Peptidase_C48"/>
    <property type="match status" value="1"/>
</dbReference>
<feature type="compositionally biased region" description="Basic and acidic residues" evidence="5">
    <location>
        <begin position="1"/>
        <end position="11"/>
    </location>
</feature>
<keyword evidence="4" id="KW-0788">Thiol protease</keyword>
<dbReference type="InterPro" id="IPR038765">
    <property type="entry name" value="Papain-like_cys_pep_sf"/>
</dbReference>
<evidence type="ECO:0000313" key="7">
    <source>
        <dbReference type="EMBL" id="GAY66192.1"/>
    </source>
</evidence>
<protein>
    <recommendedName>
        <fullName evidence="6">Ubiquitin-like protease family profile domain-containing protein</fullName>
    </recommendedName>
</protein>
<comment type="similarity">
    <text evidence="1">Belongs to the peptidase C48 family.</text>
</comment>
<dbReference type="GO" id="GO:0005634">
    <property type="term" value="C:nucleus"/>
    <property type="evidence" value="ECO:0007669"/>
    <property type="project" value="TreeGrafter"/>
</dbReference>
<organism evidence="7 8">
    <name type="scientific">Citrus unshiu</name>
    <name type="common">Satsuma mandarin</name>
    <name type="synonym">Citrus nobilis var. unshiu</name>
    <dbReference type="NCBI Taxonomy" id="55188"/>
    <lineage>
        <taxon>Eukaryota</taxon>
        <taxon>Viridiplantae</taxon>
        <taxon>Streptophyta</taxon>
        <taxon>Embryophyta</taxon>
        <taxon>Tracheophyta</taxon>
        <taxon>Spermatophyta</taxon>
        <taxon>Magnoliopsida</taxon>
        <taxon>eudicotyledons</taxon>
        <taxon>Gunneridae</taxon>
        <taxon>Pentapetalae</taxon>
        <taxon>rosids</taxon>
        <taxon>malvids</taxon>
        <taxon>Sapindales</taxon>
        <taxon>Rutaceae</taxon>
        <taxon>Aurantioideae</taxon>
        <taxon>Citrus</taxon>
    </lineage>
</organism>
<dbReference type="PANTHER" id="PTHR12606:SF157">
    <property type="entry name" value="OS06G0122600 PROTEIN"/>
    <property type="match status" value="1"/>
</dbReference>
<accession>A0A2H5QNJ2</accession>
<keyword evidence="2" id="KW-0645">Protease</keyword>
<keyword evidence="8" id="KW-1185">Reference proteome</keyword>
<reference evidence="7 8" key="1">
    <citation type="journal article" date="2017" name="Front. Genet.">
        <title>Draft sequencing of the heterozygous diploid genome of Satsuma (Citrus unshiu Marc.) using a hybrid assembly approach.</title>
        <authorList>
            <person name="Shimizu T."/>
            <person name="Tanizawa Y."/>
            <person name="Mochizuki T."/>
            <person name="Nagasaki H."/>
            <person name="Yoshioka T."/>
            <person name="Toyoda A."/>
            <person name="Fujiyama A."/>
            <person name="Kaminuma E."/>
            <person name="Nakamura Y."/>
        </authorList>
    </citation>
    <scope>NUCLEOTIDE SEQUENCE [LARGE SCALE GENOMIC DNA]</scope>
    <source>
        <strain evidence="8">cv. Miyagawa wase</strain>
    </source>
</reference>
<evidence type="ECO:0000256" key="3">
    <source>
        <dbReference type="ARBA" id="ARBA00022801"/>
    </source>
</evidence>